<reference evidence="1 2" key="1">
    <citation type="submission" date="2016-03" db="EMBL/GenBank/DDBJ databases">
        <title>EvidentialGene: Evidence-directed Construction of Genes on Genomes.</title>
        <authorList>
            <person name="Gilbert D.G."/>
            <person name="Choi J.-H."/>
            <person name="Mockaitis K."/>
            <person name="Colbourne J."/>
            <person name="Pfrender M."/>
        </authorList>
    </citation>
    <scope>NUCLEOTIDE SEQUENCE [LARGE SCALE GENOMIC DNA]</scope>
    <source>
        <strain evidence="1 2">Xinb3</strain>
        <tissue evidence="1">Complete organism</tissue>
    </source>
</reference>
<comment type="caution">
    <text evidence="1">The sequence shown here is derived from an EMBL/GenBank/DDBJ whole genome shotgun (WGS) entry which is preliminary data.</text>
</comment>
<organism evidence="1 2">
    <name type="scientific">Daphnia magna</name>
    <dbReference type="NCBI Taxonomy" id="35525"/>
    <lineage>
        <taxon>Eukaryota</taxon>
        <taxon>Metazoa</taxon>
        <taxon>Ecdysozoa</taxon>
        <taxon>Arthropoda</taxon>
        <taxon>Crustacea</taxon>
        <taxon>Branchiopoda</taxon>
        <taxon>Diplostraca</taxon>
        <taxon>Cladocera</taxon>
        <taxon>Anomopoda</taxon>
        <taxon>Daphniidae</taxon>
        <taxon>Daphnia</taxon>
    </lineage>
</organism>
<protein>
    <submittedName>
        <fullName evidence="1">Uncharacterized protein</fullName>
    </submittedName>
</protein>
<name>A0A0P5Y453_9CRUS</name>
<dbReference type="EMBL" id="LRGB01002274">
    <property type="protein sequence ID" value="KZS08255.1"/>
    <property type="molecule type" value="Genomic_DNA"/>
</dbReference>
<dbReference type="Proteomes" id="UP000076858">
    <property type="component" value="Unassembled WGS sequence"/>
</dbReference>
<sequence>MLIDVDKFTVENSIGRKKEKKEKGRFEKNIDTHLKRFFSPTKEGKKKNKQNKIHIEVGLTFQS</sequence>
<gene>
    <name evidence="1" type="ORF">APZ42_027828</name>
</gene>
<proteinExistence type="predicted"/>
<evidence type="ECO:0000313" key="2">
    <source>
        <dbReference type="Proteomes" id="UP000076858"/>
    </source>
</evidence>
<evidence type="ECO:0000313" key="1">
    <source>
        <dbReference type="EMBL" id="KZS08255.1"/>
    </source>
</evidence>
<keyword evidence="2" id="KW-1185">Reference proteome</keyword>
<accession>A0A0P5Y453</accession>
<dbReference type="AlphaFoldDB" id="A0A0P5Y453"/>